<dbReference type="Gene3D" id="3.40.462.20">
    <property type="match status" value="1"/>
</dbReference>
<dbReference type="PANTHER" id="PTHR13878">
    <property type="entry name" value="GULONOLACTONE OXIDASE"/>
    <property type="match status" value="1"/>
</dbReference>
<dbReference type="Proteomes" id="UP000011086">
    <property type="component" value="Unassembled WGS sequence"/>
</dbReference>
<accession>A0AA97PJ26</accession>
<dbReference type="InterPro" id="IPR016166">
    <property type="entry name" value="FAD-bd_PCMH"/>
</dbReference>
<dbReference type="PANTHER" id="PTHR13878:SF91">
    <property type="entry name" value="FAD BINDING DOMAIN PROTEIN (AFU_ORTHOLOGUE AFUA_6G12070)-RELATED"/>
    <property type="match status" value="1"/>
</dbReference>
<gene>
    <name evidence="4" type="ORF">OOU_Y34scaffold00665g3</name>
</gene>
<dbReference type="GO" id="GO:0071949">
    <property type="term" value="F:FAD binding"/>
    <property type="evidence" value="ECO:0007669"/>
    <property type="project" value="InterPro"/>
</dbReference>
<dbReference type="InterPro" id="IPR012951">
    <property type="entry name" value="BBE"/>
</dbReference>
<dbReference type="AlphaFoldDB" id="A0AA97PJ26"/>
<dbReference type="SUPFAM" id="SSF56176">
    <property type="entry name" value="FAD-binding/transporter-associated domain-like"/>
    <property type="match status" value="1"/>
</dbReference>
<dbReference type="InterPro" id="IPR036318">
    <property type="entry name" value="FAD-bd_PCMH-like_sf"/>
</dbReference>
<organism evidence="4">
    <name type="scientific">Pyricularia oryzae (strain Y34)</name>
    <name type="common">Rice blast fungus</name>
    <name type="synonym">Magnaporthe oryzae</name>
    <dbReference type="NCBI Taxonomy" id="1143189"/>
    <lineage>
        <taxon>Eukaryota</taxon>
        <taxon>Fungi</taxon>
        <taxon>Dikarya</taxon>
        <taxon>Ascomycota</taxon>
        <taxon>Pezizomycotina</taxon>
        <taxon>Sordariomycetes</taxon>
        <taxon>Sordariomycetidae</taxon>
        <taxon>Magnaporthales</taxon>
        <taxon>Pyriculariaceae</taxon>
        <taxon>Pyricularia</taxon>
    </lineage>
</organism>
<protein>
    <submittedName>
        <fullName evidence="4">FAD binding domain-containing protein</fullName>
    </submittedName>
</protein>
<dbReference type="Pfam" id="PF08031">
    <property type="entry name" value="BBE"/>
    <property type="match status" value="1"/>
</dbReference>
<evidence type="ECO:0000313" key="4">
    <source>
        <dbReference type="EMBL" id="ELQ36379.1"/>
    </source>
</evidence>
<comment type="similarity">
    <text evidence="1">Belongs to the oxygen-dependent FAD-linked oxidoreductase family.</text>
</comment>
<dbReference type="EMBL" id="JH793378">
    <property type="protein sequence ID" value="ELQ36379.1"/>
    <property type="molecule type" value="Genomic_DNA"/>
</dbReference>
<proteinExistence type="inferred from homology"/>
<evidence type="ECO:0000256" key="1">
    <source>
        <dbReference type="ARBA" id="ARBA00005466"/>
    </source>
</evidence>
<dbReference type="InterPro" id="IPR016169">
    <property type="entry name" value="FAD-bd_PCMH_sub2"/>
</dbReference>
<dbReference type="InterPro" id="IPR050432">
    <property type="entry name" value="FAD-linked_Oxidoreductases_BP"/>
</dbReference>
<keyword evidence="2" id="KW-0560">Oxidoreductase</keyword>
<dbReference type="InterPro" id="IPR006094">
    <property type="entry name" value="Oxid_FAD_bind_N"/>
</dbReference>
<dbReference type="PROSITE" id="PS51387">
    <property type="entry name" value="FAD_PCMH"/>
    <property type="match status" value="1"/>
</dbReference>
<dbReference type="Pfam" id="PF01565">
    <property type="entry name" value="FAD_binding_4"/>
    <property type="match status" value="1"/>
</dbReference>
<sequence length="799" mass="85668">MGRCRRRVIGTFEEEVPTSKRLGPGYLGVVGSAAIKGTKKVTRKRGSAAARGTLLSPGAKECCLLTADNQEGMSPSLRWWLPGSIDRNVAKEGSYENTWYLATTPKVVYVVVLGTRAGLALFLHTTQSQPNQSKATRFLEGGVVWAVRKLKAGRWLELSMTPRSPIKPSISLPMVYHGICARNLHAAVRAPPFISEGEHRGRILMPATYCSNSNGQSTPMMSQPRGVQHHLTMGDIAIWATLLSTITSLTFPYENMQLDPAEALSFPSIAFGNATIPIPQQPSCKSYPGEPTWPSEADWSRLNTTLNGRLLKPQPLGAVCAPSHPAYNSNRCNTLVRSLSGTRTLLDDPLNVLTVYLEGDTCPISTSSRKPCTQGGFPVYVVNASTVAHVQAAVNFARNRNIRLIVKNTGHDFGGRSAGAGALSIWTHHLKSATYLANYTADSSLYTGKAVHLGAGLEAWELSDIMVDHRISLAAPGWATVGAVGGWMLGGGHGHVTSTLGLGADQPLSLNVVTADGRFVTADATHNADLFWALRGSGVGPAFGVVTSAVVRAYEPLSLVRVSLQWLTGPSYDPGNSPSPVVNRETFWRGVSAYYRFGIAVGDAGGVDFGYIRNRSNGSFSFDTGLTFPNKLWPRALWASDEGFAAAMAAVRSSVEDGGYTFHGLLMAARPLDGDAADSVSPGWRAAAMHASMQDDTALADLSPEAWRAANERVLRYSAAIRAATPGGGAYINEGDSLEPGWQDNFYGLGSYARLLRVKAALDPWDVFWAPTAVGSEGWEVRTEDGTLTQNGRLCRVGS</sequence>
<reference evidence="4" key="1">
    <citation type="journal article" date="2012" name="PLoS Genet.">
        <title>Comparative analysis of the genomes of two field isolates of the rice blast fungus Magnaporthe oryzae.</title>
        <authorList>
            <person name="Xue M."/>
            <person name="Yang J."/>
            <person name="Li Z."/>
            <person name="Hu S."/>
            <person name="Yao N."/>
            <person name="Dean R.A."/>
            <person name="Zhao W."/>
            <person name="Shen M."/>
            <person name="Zhang H."/>
            <person name="Li C."/>
            <person name="Liu L."/>
            <person name="Cao L."/>
            <person name="Xu X."/>
            <person name="Xing Y."/>
            <person name="Hsiang T."/>
            <person name="Zhang Z."/>
            <person name="Xu J.R."/>
            <person name="Peng Y.L."/>
        </authorList>
    </citation>
    <scope>NUCLEOTIDE SEQUENCE</scope>
    <source>
        <strain evidence="4">Y34</strain>
    </source>
</reference>
<feature type="domain" description="FAD-binding PCMH-type" evidence="3">
    <location>
        <begin position="374"/>
        <end position="556"/>
    </location>
</feature>
<dbReference type="Gene3D" id="3.30.465.10">
    <property type="match status" value="2"/>
</dbReference>
<evidence type="ECO:0000256" key="2">
    <source>
        <dbReference type="ARBA" id="ARBA00023002"/>
    </source>
</evidence>
<evidence type="ECO:0000259" key="3">
    <source>
        <dbReference type="PROSITE" id="PS51387"/>
    </source>
</evidence>
<name>A0AA97PJ26_PYRO3</name>
<dbReference type="GO" id="GO:0016491">
    <property type="term" value="F:oxidoreductase activity"/>
    <property type="evidence" value="ECO:0007669"/>
    <property type="project" value="UniProtKB-KW"/>
</dbReference>